<protein>
    <submittedName>
        <fullName evidence="1">Uncharacterized protein</fullName>
    </submittedName>
</protein>
<dbReference type="EMBL" id="VSSQ01081743">
    <property type="protein sequence ID" value="MPN30584.1"/>
    <property type="molecule type" value="Genomic_DNA"/>
</dbReference>
<proteinExistence type="predicted"/>
<evidence type="ECO:0000313" key="1">
    <source>
        <dbReference type="EMBL" id="MPN30584.1"/>
    </source>
</evidence>
<name>A0A645H2L1_9ZZZZ</name>
<reference evidence="1" key="1">
    <citation type="submission" date="2019-08" db="EMBL/GenBank/DDBJ databases">
        <authorList>
            <person name="Kucharzyk K."/>
            <person name="Murdoch R.W."/>
            <person name="Higgins S."/>
            <person name="Loffler F."/>
        </authorList>
    </citation>
    <scope>NUCLEOTIDE SEQUENCE</scope>
</reference>
<dbReference type="AlphaFoldDB" id="A0A645H2L1"/>
<sequence length="126" mass="13736">MRRSWQLVRTLHFQNPYGVDGSTPDQHKIKMGLDGHPLILPVDLKLRQNMQAQRCQSLSHAGFKPVPSLQGQKALQTVSGGQHLAGKSGTRTFPVLPNVAHAHIGGPVAQMGDGTLLRNHLQPLTN</sequence>
<organism evidence="1">
    <name type="scientific">bioreactor metagenome</name>
    <dbReference type="NCBI Taxonomy" id="1076179"/>
    <lineage>
        <taxon>unclassified sequences</taxon>
        <taxon>metagenomes</taxon>
        <taxon>ecological metagenomes</taxon>
    </lineage>
</organism>
<gene>
    <name evidence="1" type="ORF">SDC9_178055</name>
</gene>
<accession>A0A645H2L1</accession>
<comment type="caution">
    <text evidence="1">The sequence shown here is derived from an EMBL/GenBank/DDBJ whole genome shotgun (WGS) entry which is preliminary data.</text>
</comment>